<dbReference type="PANTHER" id="PTHR43790:SF9">
    <property type="entry name" value="GALACTOFURANOSE TRANSPORTER ATP-BINDING PROTEIN YTFR"/>
    <property type="match status" value="1"/>
</dbReference>
<dbReference type="SMART" id="SM00382">
    <property type="entry name" value="AAA"/>
    <property type="match status" value="1"/>
</dbReference>
<feature type="domain" description="ABC transporter" evidence="7">
    <location>
        <begin position="260"/>
        <end position="503"/>
    </location>
</feature>
<dbReference type="AlphaFoldDB" id="A0A1M7ZNY2"/>
<dbReference type="PROSITE" id="PS50893">
    <property type="entry name" value="ABC_TRANSPORTER_2"/>
    <property type="match status" value="2"/>
</dbReference>
<dbReference type="Proteomes" id="UP000186406">
    <property type="component" value="Unassembled WGS sequence"/>
</dbReference>
<proteinExistence type="inferred from homology"/>
<dbReference type="EMBL" id="FRXO01000006">
    <property type="protein sequence ID" value="SHO66587.1"/>
    <property type="molecule type" value="Genomic_DNA"/>
</dbReference>
<keyword evidence="2" id="KW-0813">Transport</keyword>
<keyword evidence="6 8" id="KW-0067">ATP-binding</keyword>
<dbReference type="CDD" id="cd03215">
    <property type="entry name" value="ABC_Carb_Monos_II"/>
    <property type="match status" value="1"/>
</dbReference>
<dbReference type="CDD" id="cd03216">
    <property type="entry name" value="ABC_Carb_Monos_I"/>
    <property type="match status" value="1"/>
</dbReference>
<name>A0A1M7ZNY2_9HYPH</name>
<dbReference type="Gene3D" id="3.40.50.300">
    <property type="entry name" value="P-loop containing nucleotide triphosphate hydrolases"/>
    <property type="match status" value="2"/>
</dbReference>
<dbReference type="PANTHER" id="PTHR43790">
    <property type="entry name" value="CARBOHYDRATE TRANSPORT ATP-BINDING PROTEIN MG119-RELATED"/>
    <property type="match status" value="1"/>
</dbReference>
<dbReference type="InterPro" id="IPR017871">
    <property type="entry name" value="ABC_transporter-like_CS"/>
</dbReference>
<dbReference type="InterPro" id="IPR003593">
    <property type="entry name" value="AAA+_ATPase"/>
</dbReference>
<comment type="similarity">
    <text evidence="1">Belongs to the ABC transporter superfamily.</text>
</comment>
<reference evidence="8 9" key="1">
    <citation type="submission" date="2016-12" db="EMBL/GenBank/DDBJ databases">
        <authorList>
            <person name="Song W.-J."/>
            <person name="Kurnit D.M."/>
        </authorList>
    </citation>
    <scope>NUCLEOTIDE SEQUENCE [LARGE SCALE GENOMIC DNA]</scope>
    <source>
        <strain evidence="8 9">DSM 19599</strain>
    </source>
</reference>
<organism evidence="8 9">
    <name type="scientific">Pseudoxanthobacter soli DSM 19599</name>
    <dbReference type="NCBI Taxonomy" id="1123029"/>
    <lineage>
        <taxon>Bacteria</taxon>
        <taxon>Pseudomonadati</taxon>
        <taxon>Pseudomonadota</taxon>
        <taxon>Alphaproteobacteria</taxon>
        <taxon>Hyphomicrobiales</taxon>
        <taxon>Segnochrobactraceae</taxon>
        <taxon>Pseudoxanthobacter</taxon>
    </lineage>
</organism>
<evidence type="ECO:0000256" key="2">
    <source>
        <dbReference type="ARBA" id="ARBA00022448"/>
    </source>
</evidence>
<dbReference type="InterPro" id="IPR027417">
    <property type="entry name" value="P-loop_NTPase"/>
</dbReference>
<keyword evidence="3" id="KW-0762">Sugar transport</keyword>
<evidence type="ECO:0000256" key="1">
    <source>
        <dbReference type="ARBA" id="ARBA00005417"/>
    </source>
</evidence>
<evidence type="ECO:0000256" key="5">
    <source>
        <dbReference type="ARBA" id="ARBA00022741"/>
    </source>
</evidence>
<dbReference type="STRING" id="1123029.SAMN02745172_03246"/>
<evidence type="ECO:0000313" key="9">
    <source>
        <dbReference type="Proteomes" id="UP000186406"/>
    </source>
</evidence>
<keyword evidence="4" id="KW-0677">Repeat</keyword>
<dbReference type="InterPro" id="IPR003439">
    <property type="entry name" value="ABC_transporter-like_ATP-bd"/>
</dbReference>
<dbReference type="GO" id="GO:0005524">
    <property type="term" value="F:ATP binding"/>
    <property type="evidence" value="ECO:0007669"/>
    <property type="project" value="UniProtKB-KW"/>
</dbReference>
<evidence type="ECO:0000256" key="4">
    <source>
        <dbReference type="ARBA" id="ARBA00022737"/>
    </source>
</evidence>
<keyword evidence="5" id="KW-0547">Nucleotide-binding</keyword>
<dbReference type="SUPFAM" id="SSF52540">
    <property type="entry name" value="P-loop containing nucleoside triphosphate hydrolases"/>
    <property type="match status" value="2"/>
</dbReference>
<dbReference type="InterPro" id="IPR050107">
    <property type="entry name" value="ABC_carbohydrate_import_ATPase"/>
</dbReference>
<feature type="domain" description="ABC transporter" evidence="7">
    <location>
        <begin position="6"/>
        <end position="245"/>
    </location>
</feature>
<protein>
    <submittedName>
        <fullName evidence="8">Ribose transport system ATP-binding protein</fullName>
    </submittedName>
</protein>
<dbReference type="GO" id="GO:0016887">
    <property type="term" value="F:ATP hydrolysis activity"/>
    <property type="evidence" value="ECO:0007669"/>
    <property type="project" value="InterPro"/>
</dbReference>
<dbReference type="RefSeq" id="WP_073630545.1">
    <property type="nucleotide sequence ID" value="NZ_FRXO01000006.1"/>
</dbReference>
<evidence type="ECO:0000259" key="7">
    <source>
        <dbReference type="PROSITE" id="PS50893"/>
    </source>
</evidence>
<evidence type="ECO:0000256" key="3">
    <source>
        <dbReference type="ARBA" id="ARBA00022597"/>
    </source>
</evidence>
<accession>A0A1M7ZNY2</accession>
<sequence>MAQPILTISRLAKRFGAVQALDDVDFTLERGEIHALLGVNGAGKSTFIKILSGVYTKDEGTIDIDGRAVEFRSPRDALAEGVAAVQQHPELVADLTGYENIFLGLEGARRGFFSRIDRQAMKQRGDALLARFPVNIDLSRRVATMSMVEREIVAVLQALSRDNIRVLILDEPTSTLTEVEKGVLFSLMTTLRASGISIVYITHRLEEVMEIADRLTVFRGGRRIVTMTAEHARTQGISLAELMLGETLDNIYPPKREPGLSEDTVFAVEGLHIPGVLENVRFEVRRGEILGVFGLVGSGLDELSKALFGAAGHVSGTIRVNGLEVRPRSPREALAKGIFLVPGDRRVEGLTLGQPSIFNMTLANLGKASGLAGLLRHGRNRRASAELAAKVALQPPILDRAVSGFSGGNQQKIVVAKGLFTEADVYIFVEPTVGVDIGARSRLYALMRELARTSAVIVMSTDCDEVHGLSDRVFALYKGRQVGQPSTETSRSRLLAAGIMGSLQ</sequence>
<evidence type="ECO:0000256" key="6">
    <source>
        <dbReference type="ARBA" id="ARBA00022840"/>
    </source>
</evidence>
<gene>
    <name evidence="8" type="ORF">SAMN02745172_03246</name>
</gene>
<dbReference type="PROSITE" id="PS00211">
    <property type="entry name" value="ABC_TRANSPORTER_1"/>
    <property type="match status" value="1"/>
</dbReference>
<evidence type="ECO:0000313" key="8">
    <source>
        <dbReference type="EMBL" id="SHO66587.1"/>
    </source>
</evidence>
<keyword evidence="9" id="KW-1185">Reference proteome</keyword>
<dbReference type="Pfam" id="PF00005">
    <property type="entry name" value="ABC_tran"/>
    <property type="match status" value="2"/>
</dbReference>